<dbReference type="InterPro" id="IPR012338">
    <property type="entry name" value="Beta-lactam/transpept-like"/>
</dbReference>
<dbReference type="Proteomes" id="UP000699691">
    <property type="component" value="Unassembled WGS sequence"/>
</dbReference>
<dbReference type="AlphaFoldDB" id="A0A955RWX7"/>
<dbReference type="Pfam" id="PF00144">
    <property type="entry name" value="Beta-lactamase"/>
    <property type="match status" value="1"/>
</dbReference>
<evidence type="ECO:0000313" key="2">
    <source>
        <dbReference type="EMBL" id="MCA9397542.1"/>
    </source>
</evidence>
<accession>A0A955RWX7</accession>
<dbReference type="PANTHER" id="PTHR43319:SF3">
    <property type="entry name" value="BETA-LACTAMASE-RELATED DOMAIN-CONTAINING PROTEIN"/>
    <property type="match status" value="1"/>
</dbReference>
<dbReference type="Gene3D" id="3.40.710.10">
    <property type="entry name" value="DD-peptidase/beta-lactamase superfamily"/>
    <property type="match status" value="1"/>
</dbReference>
<dbReference type="EMBL" id="JAGQKY010000061">
    <property type="protein sequence ID" value="MCA9397542.1"/>
    <property type="molecule type" value="Genomic_DNA"/>
</dbReference>
<gene>
    <name evidence="2" type="ORF">KC573_01825</name>
</gene>
<proteinExistence type="predicted"/>
<dbReference type="InterPro" id="IPR052907">
    <property type="entry name" value="Beta-lactamase/esterase"/>
</dbReference>
<protein>
    <submittedName>
        <fullName evidence="2">Beta-lactamase family protein</fullName>
    </submittedName>
</protein>
<organism evidence="2 3">
    <name type="scientific">candidate division WWE3 bacterium</name>
    <dbReference type="NCBI Taxonomy" id="2053526"/>
    <lineage>
        <taxon>Bacteria</taxon>
        <taxon>Katanobacteria</taxon>
    </lineage>
</organism>
<name>A0A955RWX7_UNCKA</name>
<reference evidence="2" key="1">
    <citation type="submission" date="2020-04" db="EMBL/GenBank/DDBJ databases">
        <authorList>
            <person name="Zhang T."/>
        </authorList>
    </citation>
    <scope>NUCLEOTIDE SEQUENCE</scope>
    <source>
        <strain evidence="2">HKST-UBA02</strain>
    </source>
</reference>
<dbReference type="SUPFAM" id="SSF56601">
    <property type="entry name" value="beta-lactamase/transpeptidase-like"/>
    <property type="match status" value="1"/>
</dbReference>
<evidence type="ECO:0000313" key="3">
    <source>
        <dbReference type="Proteomes" id="UP000699691"/>
    </source>
</evidence>
<evidence type="ECO:0000259" key="1">
    <source>
        <dbReference type="Pfam" id="PF00144"/>
    </source>
</evidence>
<comment type="caution">
    <text evidence="2">The sequence shown here is derived from an EMBL/GenBank/DDBJ whole genome shotgun (WGS) entry which is preliminary data.</text>
</comment>
<dbReference type="PANTHER" id="PTHR43319">
    <property type="entry name" value="BETA-LACTAMASE-RELATED"/>
    <property type="match status" value="1"/>
</dbReference>
<reference evidence="2" key="2">
    <citation type="journal article" date="2021" name="Microbiome">
        <title>Successional dynamics and alternative stable states in a saline activated sludge microbial community over 9 years.</title>
        <authorList>
            <person name="Wang Y."/>
            <person name="Ye J."/>
            <person name="Ju F."/>
            <person name="Liu L."/>
            <person name="Boyd J.A."/>
            <person name="Deng Y."/>
            <person name="Parks D.H."/>
            <person name="Jiang X."/>
            <person name="Yin X."/>
            <person name="Woodcroft B.J."/>
            <person name="Tyson G.W."/>
            <person name="Hugenholtz P."/>
            <person name="Polz M.F."/>
            <person name="Zhang T."/>
        </authorList>
    </citation>
    <scope>NUCLEOTIDE SEQUENCE</scope>
    <source>
        <strain evidence="2">HKST-UBA02</strain>
    </source>
</reference>
<feature type="non-terminal residue" evidence="2">
    <location>
        <position position="276"/>
    </location>
</feature>
<dbReference type="InterPro" id="IPR001466">
    <property type="entry name" value="Beta-lactam-related"/>
</dbReference>
<sequence length="276" mass="30785">MIITGDKEELNPTLTTEITFGQEVDPSKVGMSTQGVKAIVDVFYSQVSEGLHFGAQLVVLKNGKVVVDRVAGLANVRTKLQVSHDTLFHGFSITKPFTAMCIHKLVEQGKLELDTPIAKYWPEFGSKGKEAATIRHVFLHQAGVPSRGLYTQIPLWLNWKYVTRNVANLEAEYPPGSKTSYHIVNYGFILGEIVRRVSGKPIQVYLKEEFLDPLNLRDTYLGLPRRKLKEASRIYSGDSAQSPMVFLFNLPCIRGAVLPAATLNSTARDIAIFFQM</sequence>
<feature type="domain" description="Beta-lactamase-related" evidence="1">
    <location>
        <begin position="53"/>
        <end position="274"/>
    </location>
</feature>